<dbReference type="Pfam" id="PF00590">
    <property type="entry name" value="TP_methylase"/>
    <property type="match status" value="1"/>
</dbReference>
<dbReference type="SUPFAM" id="SSF53790">
    <property type="entry name" value="Tetrapyrrole methylase"/>
    <property type="match status" value="1"/>
</dbReference>
<dbReference type="AlphaFoldDB" id="A7NH17"/>
<proteinExistence type="inferred from homology"/>
<accession>A7NH17</accession>
<keyword evidence="3" id="KW-0169">Cobalamin biosynthesis</keyword>
<dbReference type="GO" id="GO:0032259">
    <property type="term" value="P:methylation"/>
    <property type="evidence" value="ECO:0007669"/>
    <property type="project" value="UniProtKB-KW"/>
</dbReference>
<sequence length="242" mass="26130">MDKTATLTAVGLGPGDPELITLRGLRAIQSADILFVPQSRNGDQSLALRIAEPWIDRARQAVVALPLPMTRDSAQLHPAWRAAAETIVSELGANRHGAYLLLGDPLLYGTFVYLWRELSALCAVVTVRIIPGVTSFAAAAAAGGMPLAMSNERMIVVPASYETDAATLRRLLCDFETVVLMKAGAALPAIVAALDELNLLDHALYAERVGMPEEVIARDLRSLDPQRRPYLSLVIVRRGDIV</sequence>
<dbReference type="InterPro" id="IPR006364">
    <property type="entry name" value="CobI/CbiL/CobIJ_dom"/>
</dbReference>
<dbReference type="GO" id="GO:0030788">
    <property type="term" value="F:precorrin-2 C20-methyltransferase activity"/>
    <property type="evidence" value="ECO:0007669"/>
    <property type="project" value="InterPro"/>
</dbReference>
<dbReference type="RefSeq" id="WP_012119195.1">
    <property type="nucleotide sequence ID" value="NC_009767.1"/>
</dbReference>
<comment type="pathway">
    <text evidence="1">Cofactor biosynthesis; adenosylcobalamin biosynthesis.</text>
</comment>
<keyword evidence="6" id="KW-0949">S-adenosyl-L-methionine</keyword>
<keyword evidence="10" id="KW-1185">Reference proteome</keyword>
<organism evidence="9 10">
    <name type="scientific">Roseiflexus castenholzii (strain DSM 13941 / HLO8)</name>
    <dbReference type="NCBI Taxonomy" id="383372"/>
    <lineage>
        <taxon>Bacteria</taxon>
        <taxon>Bacillati</taxon>
        <taxon>Chloroflexota</taxon>
        <taxon>Chloroflexia</taxon>
        <taxon>Chloroflexales</taxon>
        <taxon>Roseiflexineae</taxon>
        <taxon>Roseiflexaceae</taxon>
        <taxon>Roseiflexus</taxon>
    </lineage>
</organism>
<evidence type="ECO:0000256" key="3">
    <source>
        <dbReference type="ARBA" id="ARBA00022573"/>
    </source>
</evidence>
<dbReference type="CDD" id="cd11645">
    <property type="entry name" value="Precorrin_2_C20_MT"/>
    <property type="match status" value="1"/>
</dbReference>
<dbReference type="PANTHER" id="PTHR43467:SF2">
    <property type="entry name" value="COBALT-PRECORRIN-2 C(20)-METHYLTRANSFERASE"/>
    <property type="match status" value="1"/>
</dbReference>
<comment type="similarity">
    <text evidence="2 7">Belongs to the precorrin methyltransferase family.</text>
</comment>
<evidence type="ECO:0000313" key="9">
    <source>
        <dbReference type="EMBL" id="ABU56764.1"/>
    </source>
</evidence>
<dbReference type="InterPro" id="IPR003043">
    <property type="entry name" value="Uropor_MeTrfase_CS"/>
</dbReference>
<dbReference type="PANTHER" id="PTHR43467">
    <property type="entry name" value="COBALT-PRECORRIN-2 C(20)-METHYLTRANSFERASE"/>
    <property type="match status" value="1"/>
</dbReference>
<dbReference type="OrthoDB" id="9804789at2"/>
<evidence type="ECO:0000256" key="7">
    <source>
        <dbReference type="PIRNR" id="PIRNR036427"/>
    </source>
</evidence>
<evidence type="ECO:0000256" key="4">
    <source>
        <dbReference type="ARBA" id="ARBA00022603"/>
    </source>
</evidence>
<keyword evidence="5 9" id="KW-0808">Transferase</keyword>
<dbReference type="PROSITE" id="PS00839">
    <property type="entry name" value="SUMT_1"/>
    <property type="match status" value="1"/>
</dbReference>
<dbReference type="InterPro" id="IPR014776">
    <property type="entry name" value="4pyrrole_Mease_sub2"/>
</dbReference>
<dbReference type="InterPro" id="IPR000878">
    <property type="entry name" value="4pyrrol_Mease"/>
</dbReference>
<evidence type="ECO:0000256" key="1">
    <source>
        <dbReference type="ARBA" id="ARBA00004953"/>
    </source>
</evidence>
<dbReference type="InterPro" id="IPR035996">
    <property type="entry name" value="4pyrrol_Methylase_sf"/>
</dbReference>
<evidence type="ECO:0000256" key="5">
    <source>
        <dbReference type="ARBA" id="ARBA00022679"/>
    </source>
</evidence>
<evidence type="ECO:0000313" key="10">
    <source>
        <dbReference type="Proteomes" id="UP000000263"/>
    </source>
</evidence>
<keyword evidence="4 9" id="KW-0489">Methyltransferase</keyword>
<dbReference type="HOGENOM" id="CLU_076014_2_1_0"/>
<protein>
    <submittedName>
        <fullName evidence="9">Precorrin-2 C20-methyltransferase</fullName>
    </submittedName>
</protein>
<name>A7NH17_ROSCS</name>
<feature type="domain" description="Tetrapyrrole methylase" evidence="8">
    <location>
        <begin position="6"/>
        <end position="218"/>
    </location>
</feature>
<evidence type="ECO:0000256" key="6">
    <source>
        <dbReference type="ARBA" id="ARBA00022691"/>
    </source>
</evidence>
<dbReference type="NCBIfam" id="TIGR01467">
    <property type="entry name" value="cobI_cbiL"/>
    <property type="match status" value="1"/>
</dbReference>
<dbReference type="Gene3D" id="3.30.950.10">
    <property type="entry name" value="Methyltransferase, Cobalt-precorrin-4 Transmethylase, Domain 2"/>
    <property type="match status" value="1"/>
</dbReference>
<evidence type="ECO:0000259" key="8">
    <source>
        <dbReference type="Pfam" id="PF00590"/>
    </source>
</evidence>
<dbReference type="GO" id="GO:0009236">
    <property type="term" value="P:cobalamin biosynthetic process"/>
    <property type="evidence" value="ECO:0007669"/>
    <property type="project" value="UniProtKB-UniRule"/>
</dbReference>
<dbReference type="InterPro" id="IPR014777">
    <property type="entry name" value="4pyrrole_Mease_sub1"/>
</dbReference>
<dbReference type="Proteomes" id="UP000000263">
    <property type="component" value="Chromosome"/>
</dbReference>
<dbReference type="KEGG" id="rca:Rcas_0639"/>
<gene>
    <name evidence="9" type="ordered locus">Rcas_0639</name>
</gene>
<dbReference type="InterPro" id="IPR012382">
    <property type="entry name" value="CobI/CbiL"/>
</dbReference>
<dbReference type="UniPathway" id="UPA00148"/>
<dbReference type="PIRSF" id="PIRSF036427">
    <property type="entry name" value="Precrrn-2_mtase"/>
    <property type="match status" value="1"/>
</dbReference>
<dbReference type="EMBL" id="CP000804">
    <property type="protein sequence ID" value="ABU56764.1"/>
    <property type="molecule type" value="Genomic_DNA"/>
</dbReference>
<dbReference type="Gene3D" id="3.40.1010.10">
    <property type="entry name" value="Cobalt-precorrin-4 Transmethylase, Domain 1"/>
    <property type="match status" value="1"/>
</dbReference>
<reference evidence="9 10" key="1">
    <citation type="submission" date="2007-08" db="EMBL/GenBank/DDBJ databases">
        <title>Complete sequence of Roseiflexus castenholzii DSM 13941.</title>
        <authorList>
            <consortium name="US DOE Joint Genome Institute"/>
            <person name="Copeland A."/>
            <person name="Lucas S."/>
            <person name="Lapidus A."/>
            <person name="Barry K."/>
            <person name="Glavina del Rio T."/>
            <person name="Dalin E."/>
            <person name="Tice H."/>
            <person name="Pitluck S."/>
            <person name="Thompson L.S."/>
            <person name="Brettin T."/>
            <person name="Bruce D."/>
            <person name="Detter J.C."/>
            <person name="Han C."/>
            <person name="Tapia R."/>
            <person name="Schmutz J."/>
            <person name="Larimer F."/>
            <person name="Land M."/>
            <person name="Hauser L."/>
            <person name="Kyrpides N."/>
            <person name="Mikhailova N."/>
            <person name="Bryant D.A."/>
            <person name="Hanada S."/>
            <person name="Tsukatani Y."/>
            <person name="Richardson P."/>
        </authorList>
    </citation>
    <scope>NUCLEOTIDE SEQUENCE [LARGE SCALE GENOMIC DNA]</scope>
    <source>
        <strain evidence="10">DSM 13941 / HLO8</strain>
    </source>
</reference>
<dbReference type="eggNOG" id="COG2243">
    <property type="taxonomic scope" value="Bacteria"/>
</dbReference>
<dbReference type="STRING" id="383372.Rcas_0639"/>
<evidence type="ECO:0000256" key="2">
    <source>
        <dbReference type="ARBA" id="ARBA00005879"/>
    </source>
</evidence>